<dbReference type="GO" id="GO:0003677">
    <property type="term" value="F:DNA binding"/>
    <property type="evidence" value="ECO:0007669"/>
    <property type="project" value="UniProtKB-UniRule"/>
</dbReference>
<dbReference type="Gene3D" id="1.10.357.10">
    <property type="entry name" value="Tetracycline Repressor, domain 2"/>
    <property type="match status" value="1"/>
</dbReference>
<reference evidence="4" key="1">
    <citation type="submission" date="2022-05" db="EMBL/GenBank/DDBJ databases">
        <title>Novel bacterial taxa in a minimal lignocellulolytic consortium and its capacity to transform plastics disclosed by genome-resolved metagenomics.</title>
        <authorList>
            <person name="Rodriguez C.A.D."/>
            <person name="Diaz-Garcia L."/>
            <person name="Herrera K."/>
            <person name="Tarazona N.A."/>
            <person name="Sproer C."/>
            <person name="Overmann J."/>
            <person name="Jimenez D.J."/>
        </authorList>
    </citation>
    <scope>NUCLEOTIDE SEQUENCE</scope>
    <source>
        <strain evidence="4">MAG5</strain>
    </source>
</reference>
<dbReference type="Pfam" id="PF00440">
    <property type="entry name" value="TetR_N"/>
    <property type="match status" value="1"/>
</dbReference>
<dbReference type="PROSITE" id="PS50977">
    <property type="entry name" value="HTH_TETR_2"/>
    <property type="match status" value="1"/>
</dbReference>
<feature type="domain" description="HTH tetR-type" evidence="3">
    <location>
        <begin position="1"/>
        <end position="61"/>
    </location>
</feature>
<accession>A0A9J6ZHU6</accession>
<dbReference type="KEGG" id="plig:NAG76_05125"/>
<evidence type="ECO:0000256" key="1">
    <source>
        <dbReference type="ARBA" id="ARBA00023125"/>
    </source>
</evidence>
<evidence type="ECO:0000313" key="5">
    <source>
        <dbReference type="Proteomes" id="UP001056756"/>
    </source>
</evidence>
<protein>
    <submittedName>
        <fullName evidence="4">TetR/AcrR family transcriptional regulator</fullName>
    </submittedName>
</protein>
<dbReference type="SUPFAM" id="SSF46689">
    <property type="entry name" value="Homeodomain-like"/>
    <property type="match status" value="1"/>
</dbReference>
<evidence type="ECO:0000259" key="3">
    <source>
        <dbReference type="PROSITE" id="PS50977"/>
    </source>
</evidence>
<name>A0A9J6ZHU6_9BACL</name>
<proteinExistence type="predicted"/>
<feature type="DNA-binding region" description="H-T-H motif" evidence="2">
    <location>
        <begin position="24"/>
        <end position="43"/>
    </location>
</feature>
<dbReference type="Proteomes" id="UP001056756">
    <property type="component" value="Chromosome"/>
</dbReference>
<evidence type="ECO:0000313" key="4">
    <source>
        <dbReference type="EMBL" id="URN95628.1"/>
    </source>
</evidence>
<dbReference type="PRINTS" id="PR00455">
    <property type="entry name" value="HTHTETR"/>
</dbReference>
<dbReference type="PANTHER" id="PTHR43479:SF22">
    <property type="entry name" value="TRANSCRIPTIONAL REGULATOR, TETR FAMILY"/>
    <property type="match status" value="1"/>
</dbReference>
<dbReference type="PANTHER" id="PTHR43479">
    <property type="entry name" value="ACREF/ENVCD OPERON REPRESSOR-RELATED"/>
    <property type="match status" value="1"/>
</dbReference>
<dbReference type="InterPro" id="IPR050624">
    <property type="entry name" value="HTH-type_Tx_Regulator"/>
</dbReference>
<sequence>MSKKELIIKHAVELFAEKGFESTSIQEITEKCGISKGAFYLSFKSKDELIISIIDHFMMGIINNIDQAVISDLPNEHKLFLLYSSMFQSLESHSKFALIFVKEQMLHVNEKLFAKFAFYDQQFSTSLLKLIDTIYGASVETIKYDLLLCIKGNLNVYSEFLITQKVPIDIASLAHSLVDKTNAIAYNATVGYVTEEMFNHRCISTDTTITVQHIIEKINHLLETNDDQLETESLVILLEQLQSINSSQAIMKGMMNTLKQYPRCRLLINNLEQLLEK</sequence>
<keyword evidence="1 2" id="KW-0238">DNA-binding</keyword>
<evidence type="ECO:0000256" key="2">
    <source>
        <dbReference type="PROSITE-ProRule" id="PRU00335"/>
    </source>
</evidence>
<dbReference type="InterPro" id="IPR001647">
    <property type="entry name" value="HTH_TetR"/>
</dbReference>
<gene>
    <name evidence="4" type="ORF">NAG76_05125</name>
</gene>
<dbReference type="EMBL" id="CP097899">
    <property type="protein sequence ID" value="URN95628.1"/>
    <property type="molecule type" value="Genomic_DNA"/>
</dbReference>
<dbReference type="InterPro" id="IPR009057">
    <property type="entry name" value="Homeodomain-like_sf"/>
</dbReference>
<dbReference type="AlphaFoldDB" id="A0A9J6ZHU6"/>
<organism evidence="4 5">
    <name type="scientific">Candidatus Pristimantibacillus lignocellulolyticus</name>
    <dbReference type="NCBI Taxonomy" id="2994561"/>
    <lineage>
        <taxon>Bacteria</taxon>
        <taxon>Bacillati</taxon>
        <taxon>Bacillota</taxon>
        <taxon>Bacilli</taxon>
        <taxon>Bacillales</taxon>
        <taxon>Paenibacillaceae</taxon>
        <taxon>Candidatus Pristimantibacillus</taxon>
    </lineage>
</organism>